<sequence length="89" mass="9365">MSIVYVPSSSAVYRSYMSVPVVQTSKIYTVQTPHIATIVTAPSTVVSVPAVLPVSTVMSVPAVVSAPAVQVYTPKTVFTNPIEVSTIII</sequence>
<comment type="caution">
    <text evidence="1">The sequence shown here is derived from an EMBL/GenBank/DDBJ whole genome shotgun (WGS) entry which is preliminary data.</text>
</comment>
<dbReference type="AlphaFoldDB" id="A0A1Y3DFD2"/>
<dbReference type="EMBL" id="NETL01000028">
    <property type="protein sequence ID" value="OTN63683.1"/>
    <property type="molecule type" value="Genomic_DNA"/>
</dbReference>
<organism evidence="1 2">
    <name type="scientific">Plasmodium knowlesi</name>
    <dbReference type="NCBI Taxonomy" id="5850"/>
    <lineage>
        <taxon>Eukaryota</taxon>
        <taxon>Sar</taxon>
        <taxon>Alveolata</taxon>
        <taxon>Apicomplexa</taxon>
        <taxon>Aconoidasida</taxon>
        <taxon>Haemosporida</taxon>
        <taxon>Plasmodiidae</taxon>
        <taxon>Plasmodium</taxon>
        <taxon>Plasmodium (Plasmodium)</taxon>
    </lineage>
</organism>
<name>A0A1Y3DFD2_PLAKN</name>
<dbReference type="Proteomes" id="UP000195012">
    <property type="component" value="Unassembled WGS sequence"/>
</dbReference>
<dbReference type="VEuPathDB" id="PlasmoDB:PKNOH_S140230900"/>
<reference evidence="1 2" key="1">
    <citation type="submission" date="2017-05" db="EMBL/GenBank/DDBJ databases">
        <title>PacBio assembly of a Plasmodium knowlesi genome sequence with Hi-C correction and manual annotation of the SICAvar gene family.</title>
        <authorList>
            <person name="Lapp S.A."/>
            <person name="Geraldo J.A."/>
            <person name="Chien J.-T."/>
            <person name="Ay F."/>
            <person name="Pakala S.B."/>
            <person name="Batugedara G."/>
            <person name="Humphrey J.C."/>
            <person name="Debarry J.D."/>
            <person name="Le Roch K.G."/>
            <person name="Galinski M.R."/>
            <person name="Kissinger J.C."/>
        </authorList>
    </citation>
    <scope>NUCLEOTIDE SEQUENCE [LARGE SCALE GENOMIC DNA]</scope>
    <source>
        <strain evidence="2">Malayan Strain Pk1 (A+)</strain>
    </source>
</reference>
<accession>A0A1Y3DFD2</accession>
<evidence type="ECO:0008006" key="3">
    <source>
        <dbReference type="Google" id="ProtNLM"/>
    </source>
</evidence>
<protein>
    <recommendedName>
        <fullName evidence="3">Apical ring associated protein 1</fullName>
    </recommendedName>
</protein>
<dbReference type="VEuPathDB" id="PlasmoDB:PKA1H_140018300"/>
<gene>
    <name evidence="1" type="ORF">PKNOH_S140230900</name>
</gene>
<proteinExistence type="predicted"/>
<dbReference type="VEuPathDB" id="PlasmoDB:PKNH_1413150"/>
<evidence type="ECO:0000313" key="1">
    <source>
        <dbReference type="EMBL" id="OTN63683.1"/>
    </source>
</evidence>
<evidence type="ECO:0000313" key="2">
    <source>
        <dbReference type="Proteomes" id="UP000195012"/>
    </source>
</evidence>